<accession>A0A9W7XHH9</accession>
<evidence type="ECO:0000256" key="1">
    <source>
        <dbReference type="ARBA" id="ARBA00004173"/>
    </source>
</evidence>
<evidence type="ECO:0000256" key="4">
    <source>
        <dbReference type="RuleBase" id="RU368087"/>
    </source>
</evidence>
<dbReference type="Pfam" id="PF04568">
    <property type="entry name" value="IATP"/>
    <property type="match status" value="1"/>
</dbReference>
<evidence type="ECO:0000313" key="6">
    <source>
        <dbReference type="EMBL" id="KAJ1643365.1"/>
    </source>
</evidence>
<evidence type="ECO:0000313" key="7">
    <source>
        <dbReference type="Proteomes" id="UP001145021"/>
    </source>
</evidence>
<keyword evidence="7" id="KW-1185">Reference proteome</keyword>
<protein>
    <recommendedName>
        <fullName evidence="4">ATPase inhibitor, mitochondrial</fullName>
    </recommendedName>
</protein>
<evidence type="ECO:0000256" key="2">
    <source>
        <dbReference type="ARBA" id="ARBA00010901"/>
    </source>
</evidence>
<dbReference type="InterPro" id="IPR007648">
    <property type="entry name" value="ATPase_inhibitor_mt"/>
</dbReference>
<evidence type="ECO:0000256" key="5">
    <source>
        <dbReference type="SAM" id="Coils"/>
    </source>
</evidence>
<comment type="caution">
    <text evidence="6">The sequence shown here is derived from an EMBL/GenBank/DDBJ whole genome shotgun (WGS) entry which is preliminary data.</text>
</comment>
<name>A0A9W7XHH9_9FUNG</name>
<dbReference type="GO" id="GO:0005739">
    <property type="term" value="C:mitochondrion"/>
    <property type="evidence" value="ECO:0007669"/>
    <property type="project" value="UniProtKB-SubCell"/>
</dbReference>
<keyword evidence="5" id="KW-0175">Coiled coil</keyword>
<reference evidence="6" key="1">
    <citation type="submission" date="2022-07" db="EMBL/GenBank/DDBJ databases">
        <title>Phylogenomic reconstructions and comparative analyses of Kickxellomycotina fungi.</title>
        <authorList>
            <person name="Reynolds N.K."/>
            <person name="Stajich J.E."/>
            <person name="Barry K."/>
            <person name="Grigoriev I.V."/>
            <person name="Crous P."/>
            <person name="Smith M.E."/>
        </authorList>
    </citation>
    <scope>NUCLEOTIDE SEQUENCE</scope>
    <source>
        <strain evidence="6">NBRC 105413</strain>
    </source>
</reference>
<dbReference type="Gene3D" id="1.20.5.500">
    <property type="entry name" value="Single helix bin"/>
    <property type="match status" value="1"/>
</dbReference>
<feature type="coiled-coil region" evidence="5">
    <location>
        <begin position="45"/>
        <end position="79"/>
    </location>
</feature>
<dbReference type="EMBL" id="JANBOH010000263">
    <property type="protein sequence ID" value="KAJ1643365.1"/>
    <property type="molecule type" value="Genomic_DNA"/>
</dbReference>
<evidence type="ECO:0000256" key="3">
    <source>
        <dbReference type="ARBA" id="ARBA00023128"/>
    </source>
</evidence>
<sequence>MLARTIQRNTRIFAVPLHSAIGQSRMYADDKFKERETAAENQYIHKRQEEQLAALQKKLAKIQKDADKLQAEINAKKASEKK</sequence>
<comment type="subcellular location">
    <subcellularLocation>
        <location evidence="1">Mitochondrion</location>
    </subcellularLocation>
</comment>
<comment type="function">
    <text evidence="4">Inhibits the enzyme activity of ATPase.</text>
</comment>
<gene>
    <name evidence="6" type="ORF">LPJ64_004855</name>
</gene>
<comment type="similarity">
    <text evidence="2 4">Belongs to the ATPase inhibitor family.</text>
</comment>
<dbReference type="AlphaFoldDB" id="A0A9W7XHH9"/>
<keyword evidence="3" id="KW-0496">Mitochondrion</keyword>
<proteinExistence type="inferred from homology"/>
<dbReference type="Proteomes" id="UP001145021">
    <property type="component" value="Unassembled WGS sequence"/>
</dbReference>
<dbReference type="GO" id="GO:0042030">
    <property type="term" value="F:ATPase inhibitor activity"/>
    <property type="evidence" value="ECO:0007669"/>
    <property type="project" value="InterPro"/>
</dbReference>
<organism evidence="6 7">
    <name type="scientific">Coemansia asiatica</name>
    <dbReference type="NCBI Taxonomy" id="1052880"/>
    <lineage>
        <taxon>Eukaryota</taxon>
        <taxon>Fungi</taxon>
        <taxon>Fungi incertae sedis</taxon>
        <taxon>Zoopagomycota</taxon>
        <taxon>Kickxellomycotina</taxon>
        <taxon>Kickxellomycetes</taxon>
        <taxon>Kickxellales</taxon>
        <taxon>Kickxellaceae</taxon>
        <taxon>Coemansia</taxon>
    </lineage>
</organism>